<organism evidence="1 2">
    <name type="scientific">Melissococcus plutonius (strain ATCC 35311 / DSM 29964 / CIP 104052 / LMG 20360 / NCIMB 702443)</name>
    <dbReference type="NCBI Taxonomy" id="940190"/>
    <lineage>
        <taxon>Bacteria</taxon>
        <taxon>Bacillati</taxon>
        <taxon>Bacillota</taxon>
        <taxon>Bacilli</taxon>
        <taxon>Lactobacillales</taxon>
        <taxon>Enterococcaceae</taxon>
        <taxon>Melissococcus</taxon>
    </lineage>
</organism>
<sequence length="228" mass="26324">MLNKLVNTYSAVVKSLKGQEIIAEINEQINLDRLKTIYFGYEGDREIEIKFIDPRRFTAEQRKFLFALIGDIYAYTGEPIESLKDYFYLKYEALTGSVISLADGSASTISDVTLLIDIVLDFIFENHIPFKSGYEILPANQEYYFYKCIVTRTCCLCGKPNADIDHFSKALGRRSRQKIDHTEYDFLALCREHHTEKHQIGLPEFKAKYHVQGITLNEETIKRLRIGG</sequence>
<dbReference type="KEGG" id="mps:MPTP_1437"/>
<name>F3YBI8_MELPT</name>
<evidence type="ECO:0000313" key="2">
    <source>
        <dbReference type="Proteomes" id="UP000008456"/>
    </source>
</evidence>
<dbReference type="Proteomes" id="UP000008456">
    <property type="component" value="Chromosome"/>
</dbReference>
<dbReference type="HOGENOM" id="CLU_085718_0_0_9"/>
<dbReference type="RefSeq" id="WP_013774302.1">
    <property type="nucleotide sequence ID" value="NC_015516.1"/>
</dbReference>
<reference evidence="1 2" key="1">
    <citation type="journal article" date="2011" name="J. Bacteriol.">
        <title>Complete genome sequence of Melissococcus plutonius ATCC 35311.</title>
        <authorList>
            <person name="Okumura K."/>
            <person name="Arai R."/>
            <person name="Okura M."/>
            <person name="Kirikae T."/>
            <person name="Takamatsu D."/>
            <person name="Osaki M."/>
            <person name="Miyoshi-Akiyama T."/>
        </authorList>
    </citation>
    <scope>NUCLEOTIDE SEQUENCE [LARGE SCALE GENOMIC DNA]</scope>
    <source>
        <strain evidence="2">ATCC 35311 / CIP 104052 / LMG 20360 / NCIMB 702443</strain>
    </source>
</reference>
<dbReference type="STRING" id="940190.MPTP_1437"/>
<gene>
    <name evidence="1" type="ordered locus">MPTP_1437</name>
</gene>
<dbReference type="OrthoDB" id="1665841at2"/>
<protein>
    <recommendedName>
        <fullName evidence="3">Phage protein</fullName>
    </recommendedName>
</protein>
<dbReference type="Pfam" id="PF16784">
    <property type="entry name" value="HNHc_6"/>
    <property type="match status" value="1"/>
</dbReference>
<evidence type="ECO:0008006" key="3">
    <source>
        <dbReference type="Google" id="ProtNLM"/>
    </source>
</evidence>
<keyword evidence="2" id="KW-1185">Reference proteome</keyword>
<dbReference type="EMBL" id="AP012200">
    <property type="protein sequence ID" value="BAK21866.1"/>
    <property type="molecule type" value="Genomic_DNA"/>
</dbReference>
<dbReference type="InterPro" id="IPR041242">
    <property type="entry name" value="HNHc_6"/>
</dbReference>
<dbReference type="AlphaFoldDB" id="F3YBI8"/>
<proteinExistence type="predicted"/>
<reference key="2">
    <citation type="submission" date="2011-04" db="EMBL/GenBank/DDBJ databases">
        <title>Whole genome sequence of Melissococcus plutonius ATCC 35311.</title>
        <authorList>
            <person name="Okumura K."/>
            <person name="Arai R."/>
            <person name="Osaki M."/>
            <person name="Okura M."/>
            <person name="Kirikae T."/>
            <person name="Takamatsu D."/>
            <person name="Akiyama T."/>
        </authorList>
    </citation>
    <scope>NUCLEOTIDE SEQUENCE</scope>
    <source>
        <strain>ATCC 35311</strain>
    </source>
</reference>
<evidence type="ECO:0000313" key="1">
    <source>
        <dbReference type="EMBL" id="BAK21866.1"/>
    </source>
</evidence>
<accession>F3YBI8</accession>